<feature type="transmembrane region" description="Helical" evidence="6">
    <location>
        <begin position="84"/>
        <end position="103"/>
    </location>
</feature>
<feature type="transmembrane region" description="Helical" evidence="6">
    <location>
        <begin position="170"/>
        <end position="192"/>
    </location>
</feature>
<keyword evidence="3 6" id="KW-0812">Transmembrane</keyword>
<evidence type="ECO:0000259" key="7">
    <source>
        <dbReference type="PROSITE" id="PS50850"/>
    </source>
</evidence>
<dbReference type="PANTHER" id="PTHR23505:SF79">
    <property type="entry name" value="PROTEIN SPINSTER"/>
    <property type="match status" value="1"/>
</dbReference>
<keyword evidence="9" id="KW-1185">Reference proteome</keyword>
<dbReference type="SUPFAM" id="SSF103473">
    <property type="entry name" value="MFS general substrate transporter"/>
    <property type="match status" value="1"/>
</dbReference>
<dbReference type="InterPro" id="IPR036259">
    <property type="entry name" value="MFS_trans_sf"/>
</dbReference>
<dbReference type="EMBL" id="WUMV01000007">
    <property type="protein sequence ID" value="MXN66357.1"/>
    <property type="molecule type" value="Genomic_DNA"/>
</dbReference>
<dbReference type="AlphaFoldDB" id="A0A7X3LWE6"/>
<feature type="transmembrane region" description="Helical" evidence="6">
    <location>
        <begin position="142"/>
        <end position="164"/>
    </location>
</feature>
<feature type="transmembrane region" description="Helical" evidence="6">
    <location>
        <begin position="226"/>
        <end position="250"/>
    </location>
</feature>
<dbReference type="Gene3D" id="1.20.1250.20">
    <property type="entry name" value="MFS general substrate transporter like domains"/>
    <property type="match status" value="1"/>
</dbReference>
<dbReference type="Proteomes" id="UP000433101">
    <property type="component" value="Unassembled WGS sequence"/>
</dbReference>
<feature type="transmembrane region" description="Helical" evidence="6">
    <location>
        <begin position="295"/>
        <end position="314"/>
    </location>
</feature>
<feature type="domain" description="Major facilitator superfamily (MFS) profile" evidence="7">
    <location>
        <begin position="17"/>
        <end position="414"/>
    </location>
</feature>
<keyword evidence="5 6" id="KW-0472">Membrane</keyword>
<evidence type="ECO:0000256" key="5">
    <source>
        <dbReference type="ARBA" id="ARBA00023136"/>
    </source>
</evidence>
<feature type="transmembrane region" description="Helical" evidence="6">
    <location>
        <begin position="390"/>
        <end position="410"/>
    </location>
</feature>
<proteinExistence type="predicted"/>
<reference evidence="8 9" key="1">
    <citation type="submission" date="2019-12" db="EMBL/GenBank/DDBJ databases">
        <authorList>
            <person name="Li M."/>
        </authorList>
    </citation>
    <scope>NUCLEOTIDE SEQUENCE [LARGE SCALE GENOMIC DNA]</scope>
    <source>
        <strain evidence="8 9">GBMRC 2046</strain>
    </source>
</reference>
<sequence>MLSHGCKDDHIVSKGYTLSLLTAVFAINQLDRQILGITLEAIGQEFDLSDTKLGILSGLAFAVVFGAFGLPIARLAARGNRRNIISLSLIAWSGLTAATAGAQNFTHLALARIGVGIGEAGGVAPAHSMITDLYPPEKRTSAMATFVSGGNIGILLAFLIGGIVGQEFGWRWAFVVAGVPGILLAFLLRFTVREPERDISVKAGEQNRSLFIATSRAIFDDPGLRCALFAISLTGVVTFGALAWTPTFAIRALGLSQAQAGIFLALSVGIGGGLGTWFSGRVADRLGTSDPRWRLGIAVAGLLAAKPFILGFLLLESRPPALGCLVVATLFAGIFWAPTFVFLHSRIPSHMRPMATAIFIFAFNLVGVGMGPTVVGLASDTIFSGFGSRSLGVSLAVIQAVGVAGAWFYWKAMRTIS</sequence>
<name>A0A7X3LWE6_9HYPH</name>
<evidence type="ECO:0000256" key="1">
    <source>
        <dbReference type="ARBA" id="ARBA00004141"/>
    </source>
</evidence>
<feature type="transmembrane region" description="Helical" evidence="6">
    <location>
        <begin position="109"/>
        <end position="130"/>
    </location>
</feature>
<comment type="subcellular location">
    <subcellularLocation>
        <location evidence="1">Membrane</location>
        <topology evidence="1">Multi-pass membrane protein</topology>
    </subcellularLocation>
</comment>
<evidence type="ECO:0000256" key="2">
    <source>
        <dbReference type="ARBA" id="ARBA00022448"/>
    </source>
</evidence>
<evidence type="ECO:0000256" key="3">
    <source>
        <dbReference type="ARBA" id="ARBA00022692"/>
    </source>
</evidence>
<dbReference type="CDD" id="cd17328">
    <property type="entry name" value="MFS_spinster_like"/>
    <property type="match status" value="1"/>
</dbReference>
<feature type="transmembrane region" description="Helical" evidence="6">
    <location>
        <begin position="262"/>
        <end position="283"/>
    </location>
</feature>
<organism evidence="8 9">
    <name type="scientific">Stappia sediminis</name>
    <dbReference type="NCBI Taxonomy" id="2692190"/>
    <lineage>
        <taxon>Bacteria</taxon>
        <taxon>Pseudomonadati</taxon>
        <taxon>Pseudomonadota</taxon>
        <taxon>Alphaproteobacteria</taxon>
        <taxon>Hyphomicrobiales</taxon>
        <taxon>Stappiaceae</taxon>
        <taxon>Stappia</taxon>
    </lineage>
</organism>
<comment type="caution">
    <text evidence="8">The sequence shown here is derived from an EMBL/GenBank/DDBJ whole genome shotgun (WGS) entry which is preliminary data.</text>
</comment>
<protein>
    <submittedName>
        <fullName evidence="8">MFS transporter</fullName>
    </submittedName>
</protein>
<dbReference type="InterPro" id="IPR020846">
    <property type="entry name" value="MFS_dom"/>
</dbReference>
<dbReference type="Pfam" id="PF07690">
    <property type="entry name" value="MFS_1"/>
    <property type="match status" value="1"/>
</dbReference>
<gene>
    <name evidence="8" type="ORF">GR183_15690</name>
</gene>
<feature type="transmembrane region" description="Helical" evidence="6">
    <location>
        <begin position="53"/>
        <end position="72"/>
    </location>
</feature>
<dbReference type="InterPro" id="IPR011701">
    <property type="entry name" value="MFS"/>
</dbReference>
<dbReference type="PANTHER" id="PTHR23505">
    <property type="entry name" value="SPINSTER"/>
    <property type="match status" value="1"/>
</dbReference>
<keyword evidence="4 6" id="KW-1133">Transmembrane helix</keyword>
<dbReference type="InterPro" id="IPR044770">
    <property type="entry name" value="MFS_spinster-like"/>
</dbReference>
<evidence type="ECO:0000313" key="8">
    <source>
        <dbReference type="EMBL" id="MXN66357.1"/>
    </source>
</evidence>
<evidence type="ECO:0000256" key="4">
    <source>
        <dbReference type="ARBA" id="ARBA00022989"/>
    </source>
</evidence>
<accession>A0A7X3LWE6</accession>
<dbReference type="GO" id="GO:0022857">
    <property type="term" value="F:transmembrane transporter activity"/>
    <property type="evidence" value="ECO:0007669"/>
    <property type="project" value="InterPro"/>
</dbReference>
<feature type="transmembrane region" description="Helical" evidence="6">
    <location>
        <begin position="320"/>
        <end position="343"/>
    </location>
</feature>
<dbReference type="PROSITE" id="PS50850">
    <property type="entry name" value="MFS"/>
    <property type="match status" value="1"/>
</dbReference>
<evidence type="ECO:0000256" key="6">
    <source>
        <dbReference type="SAM" id="Phobius"/>
    </source>
</evidence>
<dbReference type="GO" id="GO:0016020">
    <property type="term" value="C:membrane"/>
    <property type="evidence" value="ECO:0007669"/>
    <property type="project" value="UniProtKB-SubCell"/>
</dbReference>
<evidence type="ECO:0000313" key="9">
    <source>
        <dbReference type="Proteomes" id="UP000433101"/>
    </source>
</evidence>
<feature type="transmembrane region" description="Helical" evidence="6">
    <location>
        <begin position="355"/>
        <end position="378"/>
    </location>
</feature>
<keyword evidence="2" id="KW-0813">Transport</keyword>